<dbReference type="GO" id="GO:0005789">
    <property type="term" value="C:endoplasmic reticulum membrane"/>
    <property type="evidence" value="ECO:0007669"/>
    <property type="project" value="UniProtKB-SubCell"/>
</dbReference>
<feature type="transmembrane region" description="Helical" evidence="8">
    <location>
        <begin position="38"/>
        <end position="66"/>
    </location>
</feature>
<dbReference type="PANTHER" id="PTHR10933:SF9">
    <property type="entry name" value="IMMUNOGLOBULIN-BINDING PROTEIN 1"/>
    <property type="match status" value="1"/>
</dbReference>
<dbReference type="GO" id="GO:0005829">
    <property type="term" value="C:cytosol"/>
    <property type="evidence" value="ECO:0007669"/>
    <property type="project" value="TreeGrafter"/>
</dbReference>
<keyword evidence="4 8" id="KW-1133">Transmembrane helix</keyword>
<evidence type="ECO:0000256" key="8">
    <source>
        <dbReference type="SAM" id="Phobius"/>
    </source>
</evidence>
<name>A0AAF0ECY9_9BASI</name>
<organism evidence="9 10">
    <name type="scientific">Malassezia caprae</name>
    <dbReference type="NCBI Taxonomy" id="1381934"/>
    <lineage>
        <taxon>Eukaryota</taxon>
        <taxon>Fungi</taxon>
        <taxon>Dikarya</taxon>
        <taxon>Basidiomycota</taxon>
        <taxon>Ustilaginomycotina</taxon>
        <taxon>Malasseziomycetes</taxon>
        <taxon>Malasseziales</taxon>
        <taxon>Malasseziaceae</taxon>
        <taxon>Malassezia</taxon>
    </lineage>
</organism>
<keyword evidence="6 8" id="KW-0472">Membrane</keyword>
<dbReference type="AlphaFoldDB" id="A0AAF0ECY9"/>
<evidence type="ECO:0000256" key="7">
    <source>
        <dbReference type="SAM" id="MobiDB-lite"/>
    </source>
</evidence>
<evidence type="ECO:0000256" key="6">
    <source>
        <dbReference type="ARBA" id="ARBA00023136"/>
    </source>
</evidence>
<dbReference type="GO" id="GO:0140042">
    <property type="term" value="P:lipid droplet formation"/>
    <property type="evidence" value="ECO:0007669"/>
    <property type="project" value="UniProtKB-ARBA"/>
</dbReference>
<dbReference type="Gene3D" id="1.25.40.540">
    <property type="entry name" value="TAP42-like family"/>
    <property type="match status" value="1"/>
</dbReference>
<dbReference type="InterPro" id="IPR038511">
    <property type="entry name" value="TAP42/TAP46-like_sf"/>
</dbReference>
<accession>A0AAF0ECY9</accession>
<keyword evidence="3" id="KW-0256">Endoplasmic reticulum</keyword>
<keyword evidence="10" id="KW-1185">Reference proteome</keyword>
<dbReference type="GO" id="GO:0051721">
    <property type="term" value="F:protein phosphatase 2A binding"/>
    <property type="evidence" value="ECO:0007669"/>
    <property type="project" value="TreeGrafter"/>
</dbReference>
<dbReference type="GO" id="GO:0035303">
    <property type="term" value="P:regulation of dephosphorylation"/>
    <property type="evidence" value="ECO:0007669"/>
    <property type="project" value="TreeGrafter"/>
</dbReference>
<sequence>MAIRSFVASRPGRPARRARTSKGHLRERKSRINRIVDAVHAVLFAVWQALVVTPTAYVCAVFYALFLSRTSHRIVLRLFLLLLLQGACVLTAVLAFFSFYHAWVPEVALAKDVWFNYGENAANASVPLRPGHEDLPVWREEPEVDLFMVDQPYDVSLELRFDTDEETSWLGNFMVDLQLLNHNDTILYKSSRPGLCVIEPGILRWISRLYRVLTQPVLSEPLAPLQVVRVPLLREIVPYASASGRSDDPHFVRTRGYKATQANLKLRFRGLSPIVSLEHATLRFHAYLTGLPYVYDSYHSYLMFHYPLFSFCLFLLLFSGIEFVPWTATMSLEDQEGASSLTAELDAAFRLASEAGKGSDAGPRAMGLLGQVAHAVDALGIVSVNDRLDEISTPSLRVLLIPSMQAYLENATVITEGEDRMCGRKSHVQASLGAARLFFTIMRRYEVLPPAVRALLQPHMQPEGAEPIVRNPAERRMVKIQSFKLERAVQQQLDAFRQAFRAQARAPSAGPSDVFFDLLVVPNSESADEDADDEQSASGDLPPVRTLRAYLQTMCVLHALRCASLLESALQELELLEHVPPPKPSDGASDATDDAWRLDSHWFSKASGPLLSETGKPLRPFVITPAADKPHRDG</sequence>
<dbReference type="Pfam" id="PF06775">
    <property type="entry name" value="Seipin"/>
    <property type="match status" value="1"/>
</dbReference>
<evidence type="ECO:0000256" key="4">
    <source>
        <dbReference type="ARBA" id="ARBA00022989"/>
    </source>
</evidence>
<dbReference type="GO" id="GO:0006629">
    <property type="term" value="P:lipid metabolic process"/>
    <property type="evidence" value="ECO:0007669"/>
    <property type="project" value="UniProtKB-KW"/>
</dbReference>
<feature type="region of interest" description="Disordered" evidence="7">
    <location>
        <begin position="1"/>
        <end position="23"/>
    </location>
</feature>
<dbReference type="EMBL" id="CP119912">
    <property type="protein sequence ID" value="WFD20521.1"/>
    <property type="molecule type" value="Genomic_DNA"/>
</dbReference>
<protein>
    <submittedName>
        <fullName evidence="9">Uncharacterized protein</fullName>
    </submittedName>
</protein>
<dbReference type="GO" id="GO:0009966">
    <property type="term" value="P:regulation of signal transduction"/>
    <property type="evidence" value="ECO:0007669"/>
    <property type="project" value="InterPro"/>
</dbReference>
<feature type="compositionally biased region" description="Basic residues" evidence="7">
    <location>
        <begin position="13"/>
        <end position="23"/>
    </location>
</feature>
<dbReference type="CDD" id="cd23995">
    <property type="entry name" value="Seipin_BSCL2_like"/>
    <property type="match status" value="1"/>
</dbReference>
<dbReference type="Proteomes" id="UP001220961">
    <property type="component" value="Chromosome 5"/>
</dbReference>
<dbReference type="InterPro" id="IPR007304">
    <property type="entry name" value="TAP46-like"/>
</dbReference>
<evidence type="ECO:0000313" key="10">
    <source>
        <dbReference type="Proteomes" id="UP001220961"/>
    </source>
</evidence>
<evidence type="ECO:0000256" key="1">
    <source>
        <dbReference type="ARBA" id="ARBA00004477"/>
    </source>
</evidence>
<evidence type="ECO:0000256" key="2">
    <source>
        <dbReference type="ARBA" id="ARBA00022692"/>
    </source>
</evidence>
<dbReference type="Pfam" id="PF04177">
    <property type="entry name" value="TAP42"/>
    <property type="match status" value="1"/>
</dbReference>
<comment type="subcellular location">
    <subcellularLocation>
        <location evidence="1">Endoplasmic reticulum membrane</location>
        <topology evidence="1">Multi-pass membrane protein</topology>
    </subcellularLocation>
</comment>
<reference evidence="9" key="1">
    <citation type="submission" date="2023-03" db="EMBL/GenBank/DDBJ databases">
        <title>Mating type loci evolution in Malassezia.</title>
        <authorList>
            <person name="Coelho M.A."/>
        </authorList>
    </citation>
    <scope>NUCLEOTIDE SEQUENCE</scope>
    <source>
        <strain evidence="9">CBS 10434</strain>
    </source>
</reference>
<dbReference type="InterPro" id="IPR009617">
    <property type="entry name" value="Seipin"/>
</dbReference>
<evidence type="ECO:0000256" key="5">
    <source>
        <dbReference type="ARBA" id="ARBA00023098"/>
    </source>
</evidence>
<evidence type="ECO:0000313" key="9">
    <source>
        <dbReference type="EMBL" id="WFD20521.1"/>
    </source>
</evidence>
<feature type="region of interest" description="Disordered" evidence="7">
    <location>
        <begin position="608"/>
        <end position="634"/>
    </location>
</feature>
<evidence type="ECO:0000256" key="3">
    <source>
        <dbReference type="ARBA" id="ARBA00022824"/>
    </source>
</evidence>
<keyword evidence="2 8" id="KW-0812">Transmembrane</keyword>
<dbReference type="PANTHER" id="PTHR10933">
    <property type="entry name" value="IMMUNOGLOBULIN-BINDING PROTEIN 1"/>
    <property type="match status" value="1"/>
</dbReference>
<proteinExistence type="predicted"/>
<gene>
    <name evidence="9" type="ORF">MCAP1_002767</name>
</gene>
<feature type="transmembrane region" description="Helical" evidence="8">
    <location>
        <begin position="78"/>
        <end position="103"/>
    </location>
</feature>
<keyword evidence="5" id="KW-0443">Lipid metabolism</keyword>